<feature type="transmembrane region" description="Helical" evidence="13">
    <location>
        <begin position="220"/>
        <end position="248"/>
    </location>
</feature>
<evidence type="ECO:0000313" key="17">
    <source>
        <dbReference type="Proteomes" id="UP001566476"/>
    </source>
</evidence>
<evidence type="ECO:0000256" key="3">
    <source>
        <dbReference type="ARBA" id="ARBA00007379"/>
    </source>
</evidence>
<name>A0ABV4HXN8_9ACTN</name>
<sequence>MRLGFVLGEMATGLRRNFTMSVAVVLVTMVSLFFFGTGLLVQKQVGILKGEWYDRVQVSIFLCGDTSLSERCPGGAITDAQRDALREQLQADPRVERVYYESQQQALENFREQSTPAVTDNLTADQLPESFRIRLIDPQQYRELSADYETAAGVEEVPDQRAILQPLFTVLDVATNIALGLAALMLLCSMMLVSTTIRLTAFSRRRETTIMRLVGASRALIQLPFVLEGVVASLIGGLLASGALWAMVNFGVSRLQNRPGFTTRLIDTSDVLTQTGPVIIVVGVVFAIIASLFSLRRWLKV</sequence>
<dbReference type="PIRSF" id="PIRSF003097">
    <property type="entry name" value="FtsX"/>
    <property type="match status" value="1"/>
</dbReference>
<dbReference type="PANTHER" id="PTHR47755:SF1">
    <property type="entry name" value="CELL DIVISION PROTEIN FTSX"/>
    <property type="match status" value="1"/>
</dbReference>
<feature type="domain" description="FtsX extracellular" evidence="15">
    <location>
        <begin position="56"/>
        <end position="157"/>
    </location>
</feature>
<evidence type="ECO:0000256" key="4">
    <source>
        <dbReference type="ARBA" id="ARBA00011160"/>
    </source>
</evidence>
<dbReference type="PANTHER" id="PTHR47755">
    <property type="entry name" value="CELL DIVISION PROTEIN FTSX"/>
    <property type="match status" value="1"/>
</dbReference>
<evidence type="ECO:0000256" key="10">
    <source>
        <dbReference type="ARBA" id="ARBA00023136"/>
    </source>
</evidence>
<keyword evidence="7 12" id="KW-0132">Cell division</keyword>
<evidence type="ECO:0000256" key="9">
    <source>
        <dbReference type="ARBA" id="ARBA00022989"/>
    </source>
</evidence>
<evidence type="ECO:0000313" key="16">
    <source>
        <dbReference type="EMBL" id="MEZ0491194.1"/>
    </source>
</evidence>
<comment type="function">
    <text evidence="1">Part of the ABC transporter FtsEX involved in cellular division.</text>
</comment>
<reference evidence="16 17" key="1">
    <citation type="submission" date="2024-07" db="EMBL/GenBank/DDBJ databases">
        <authorList>
            <person name="Thanompreechachai J."/>
            <person name="Duangmal K."/>
        </authorList>
    </citation>
    <scope>NUCLEOTIDE SEQUENCE [LARGE SCALE GENOMIC DNA]</scope>
    <source>
        <strain evidence="16 17">TBRC 1896</strain>
    </source>
</reference>
<dbReference type="InterPro" id="IPR004513">
    <property type="entry name" value="FtsX"/>
</dbReference>
<feature type="domain" description="ABC3 transporter permease C-terminal" evidence="14">
    <location>
        <begin position="181"/>
        <end position="297"/>
    </location>
</feature>
<evidence type="ECO:0000256" key="6">
    <source>
        <dbReference type="ARBA" id="ARBA00022475"/>
    </source>
</evidence>
<keyword evidence="6 12" id="KW-1003">Cell membrane</keyword>
<comment type="caution">
    <text evidence="16">The sequence shown here is derived from an EMBL/GenBank/DDBJ whole genome shotgun (WGS) entry which is preliminary data.</text>
</comment>
<dbReference type="Pfam" id="PF02687">
    <property type="entry name" value="FtsX"/>
    <property type="match status" value="1"/>
</dbReference>
<proteinExistence type="inferred from homology"/>
<dbReference type="InterPro" id="IPR003838">
    <property type="entry name" value="ABC3_permease_C"/>
</dbReference>
<dbReference type="Pfam" id="PF18075">
    <property type="entry name" value="FtsX_ECD"/>
    <property type="match status" value="1"/>
</dbReference>
<comment type="similarity">
    <text evidence="3 12">Belongs to the ABC-4 integral membrane protein family. FtsX subfamily.</text>
</comment>
<dbReference type="InterPro" id="IPR040690">
    <property type="entry name" value="FtsX_ECD"/>
</dbReference>
<dbReference type="NCBIfam" id="NF038346">
    <property type="entry name" value="FtsX_actino"/>
    <property type="match status" value="1"/>
</dbReference>
<keyword evidence="10 12" id="KW-0472">Membrane</keyword>
<dbReference type="Proteomes" id="UP001566476">
    <property type="component" value="Unassembled WGS sequence"/>
</dbReference>
<evidence type="ECO:0000256" key="2">
    <source>
        <dbReference type="ARBA" id="ARBA00004651"/>
    </source>
</evidence>
<gene>
    <name evidence="16" type="primary">ftsX</name>
    <name evidence="16" type="ORF">AB2L28_02960</name>
</gene>
<evidence type="ECO:0000256" key="13">
    <source>
        <dbReference type="SAM" id="Phobius"/>
    </source>
</evidence>
<evidence type="ECO:0000259" key="14">
    <source>
        <dbReference type="Pfam" id="PF02687"/>
    </source>
</evidence>
<evidence type="ECO:0000256" key="11">
    <source>
        <dbReference type="ARBA" id="ARBA00023306"/>
    </source>
</evidence>
<accession>A0ABV4HXN8</accession>
<evidence type="ECO:0000256" key="8">
    <source>
        <dbReference type="ARBA" id="ARBA00022692"/>
    </source>
</evidence>
<comment type="subcellular location">
    <subcellularLocation>
        <location evidence="2">Cell membrane</location>
        <topology evidence="2">Multi-pass membrane protein</topology>
    </subcellularLocation>
</comment>
<feature type="transmembrane region" description="Helical" evidence="13">
    <location>
        <begin position="177"/>
        <end position="199"/>
    </location>
</feature>
<dbReference type="RefSeq" id="WP_370717217.1">
    <property type="nucleotide sequence ID" value="NZ_JBGGTQ010000001.1"/>
</dbReference>
<keyword evidence="8 13" id="KW-0812">Transmembrane</keyword>
<dbReference type="EMBL" id="JBGGTQ010000001">
    <property type="protein sequence ID" value="MEZ0491194.1"/>
    <property type="molecule type" value="Genomic_DNA"/>
</dbReference>
<dbReference type="Gene3D" id="3.30.70.3040">
    <property type="match status" value="1"/>
</dbReference>
<dbReference type="InterPro" id="IPR047929">
    <property type="entry name" value="FtsX_actino"/>
</dbReference>
<feature type="transmembrane region" description="Helical" evidence="13">
    <location>
        <begin position="275"/>
        <end position="295"/>
    </location>
</feature>
<evidence type="ECO:0000256" key="1">
    <source>
        <dbReference type="ARBA" id="ARBA00003552"/>
    </source>
</evidence>
<evidence type="ECO:0000256" key="7">
    <source>
        <dbReference type="ARBA" id="ARBA00022618"/>
    </source>
</evidence>
<keyword evidence="17" id="KW-1185">Reference proteome</keyword>
<protein>
    <recommendedName>
        <fullName evidence="5 12">Cell division protein FtsX</fullName>
    </recommendedName>
</protein>
<evidence type="ECO:0000256" key="5">
    <source>
        <dbReference type="ARBA" id="ARBA00021907"/>
    </source>
</evidence>
<evidence type="ECO:0000256" key="12">
    <source>
        <dbReference type="PIRNR" id="PIRNR003097"/>
    </source>
</evidence>
<organism evidence="16 17">
    <name type="scientific">Kineococcus mangrovi</name>
    <dbReference type="NCBI Taxonomy" id="1660183"/>
    <lineage>
        <taxon>Bacteria</taxon>
        <taxon>Bacillati</taxon>
        <taxon>Actinomycetota</taxon>
        <taxon>Actinomycetes</taxon>
        <taxon>Kineosporiales</taxon>
        <taxon>Kineosporiaceae</taxon>
        <taxon>Kineococcus</taxon>
    </lineage>
</organism>
<comment type="subunit">
    <text evidence="4">Forms a membrane-associated complex with FtsE.</text>
</comment>
<keyword evidence="9 13" id="KW-1133">Transmembrane helix</keyword>
<feature type="transmembrane region" description="Helical" evidence="13">
    <location>
        <begin position="21"/>
        <end position="41"/>
    </location>
</feature>
<keyword evidence="11 12" id="KW-0131">Cell cycle</keyword>
<evidence type="ECO:0000259" key="15">
    <source>
        <dbReference type="Pfam" id="PF18075"/>
    </source>
</evidence>